<feature type="domain" description="Pirin N-terminal" evidence="4">
    <location>
        <begin position="9"/>
        <end position="121"/>
    </location>
</feature>
<dbReference type="InterPro" id="IPR041602">
    <property type="entry name" value="Quercetinase_C"/>
</dbReference>
<evidence type="ECO:0000259" key="5">
    <source>
        <dbReference type="Pfam" id="PF17954"/>
    </source>
</evidence>
<feature type="binding site" evidence="2">
    <location>
        <position position="103"/>
    </location>
    <ligand>
        <name>Fe cation</name>
        <dbReference type="ChEBI" id="CHEBI:24875"/>
    </ligand>
</feature>
<sequence>MPSYLHRKSEERGQADHGWLKAKHSFSFGNYYDPRIMGFRSLRVINEDRIAGGGGFPTHPHDNMEIVTYILDGALEHRDSIGSGAVIRPGEAQRMSAGTGIRHSEFNASPTDPVHLLQIWLLPNQRGIAPGYEQKVLPAVADGESRLDVIAAPDAPDSAVTIHSDASITRAVLAPGGELVAPVTRGHAWVQVAKGTLSVDGHDLRQGDGLAVKDATALALASAEGAEALVFDLA</sequence>
<keyword evidence="2" id="KW-0408">Iron</keyword>
<dbReference type="InterPro" id="IPR011051">
    <property type="entry name" value="RmlC_Cupin_sf"/>
</dbReference>
<dbReference type="InterPro" id="IPR014710">
    <property type="entry name" value="RmlC-like_jellyroll"/>
</dbReference>
<dbReference type="CDD" id="cd02910">
    <property type="entry name" value="cupin_Yhhw_N"/>
    <property type="match status" value="1"/>
</dbReference>
<evidence type="ECO:0000256" key="1">
    <source>
        <dbReference type="ARBA" id="ARBA00008416"/>
    </source>
</evidence>
<keyword evidence="6" id="KW-0223">Dioxygenase</keyword>
<keyword evidence="7" id="KW-1185">Reference proteome</keyword>
<dbReference type="Pfam" id="PF17954">
    <property type="entry name" value="Pirin_C_2"/>
    <property type="match status" value="1"/>
</dbReference>
<accession>A0A255Y8E5</accession>
<keyword evidence="6" id="KW-0560">Oxidoreductase</keyword>
<evidence type="ECO:0000313" key="6">
    <source>
        <dbReference type="EMBL" id="OYQ24710.1"/>
    </source>
</evidence>
<dbReference type="Gene3D" id="2.60.120.10">
    <property type="entry name" value="Jelly Rolls"/>
    <property type="match status" value="2"/>
</dbReference>
<dbReference type="GO" id="GO:0046872">
    <property type="term" value="F:metal ion binding"/>
    <property type="evidence" value="ECO:0007669"/>
    <property type="project" value="UniProtKB-KW"/>
</dbReference>
<evidence type="ECO:0000313" key="7">
    <source>
        <dbReference type="Proteomes" id="UP000216991"/>
    </source>
</evidence>
<dbReference type="OrthoDB" id="9780903at2"/>
<dbReference type="GO" id="GO:0051213">
    <property type="term" value="F:dioxygenase activity"/>
    <property type="evidence" value="ECO:0007669"/>
    <property type="project" value="UniProtKB-KW"/>
</dbReference>
<comment type="caution">
    <text evidence="6">The sequence shown here is derived from an EMBL/GenBank/DDBJ whole genome shotgun (WGS) entry which is preliminary data.</text>
</comment>
<dbReference type="EMBL" id="NOXT01000124">
    <property type="protein sequence ID" value="OYQ24710.1"/>
    <property type="molecule type" value="Genomic_DNA"/>
</dbReference>
<keyword evidence="2" id="KW-0479">Metal-binding</keyword>
<evidence type="ECO:0000259" key="4">
    <source>
        <dbReference type="Pfam" id="PF02678"/>
    </source>
</evidence>
<feature type="binding site" evidence="2">
    <location>
        <position position="61"/>
    </location>
    <ligand>
        <name>Fe cation</name>
        <dbReference type="ChEBI" id="CHEBI:24875"/>
    </ligand>
</feature>
<dbReference type="SUPFAM" id="SSF51182">
    <property type="entry name" value="RmlC-like cupins"/>
    <property type="match status" value="1"/>
</dbReference>
<dbReference type="AlphaFoldDB" id="A0A255Y8E5"/>
<dbReference type="Pfam" id="PF02678">
    <property type="entry name" value="Pirin"/>
    <property type="match status" value="1"/>
</dbReference>
<gene>
    <name evidence="6" type="ORF">CHU93_15225</name>
</gene>
<dbReference type="InterPro" id="IPR012093">
    <property type="entry name" value="Pirin"/>
</dbReference>
<dbReference type="Proteomes" id="UP000216991">
    <property type="component" value="Unassembled WGS sequence"/>
</dbReference>
<comment type="similarity">
    <text evidence="1 3">Belongs to the pirin family.</text>
</comment>
<protein>
    <submittedName>
        <fullName evidence="6">Quercetin 2,3-dioxygenase</fullName>
    </submittedName>
</protein>
<evidence type="ECO:0000256" key="2">
    <source>
        <dbReference type="PIRSR" id="PIRSR006232-1"/>
    </source>
</evidence>
<dbReference type="InterPro" id="IPR003829">
    <property type="entry name" value="Pirin_N_dom"/>
</dbReference>
<evidence type="ECO:0000256" key="3">
    <source>
        <dbReference type="RuleBase" id="RU003457"/>
    </source>
</evidence>
<dbReference type="PANTHER" id="PTHR43212:SF3">
    <property type="entry name" value="QUERCETIN 2,3-DIOXYGENASE"/>
    <property type="match status" value="1"/>
</dbReference>
<dbReference type="RefSeq" id="WP_094475004.1">
    <property type="nucleotide sequence ID" value="NZ_NOXT01000124.1"/>
</dbReference>
<feature type="binding site" evidence="2">
    <location>
        <position position="59"/>
    </location>
    <ligand>
        <name>Fe cation</name>
        <dbReference type="ChEBI" id="CHEBI:24875"/>
    </ligand>
</feature>
<reference evidence="6 7" key="1">
    <citation type="submission" date="2017-07" db="EMBL/GenBank/DDBJ databases">
        <title>Sandarakinorhabdus cyanobacteriorum sp. nov., a novel bacterium isolated from cyanobacterial aggregates in a eutrophic lake.</title>
        <authorList>
            <person name="Cai H."/>
        </authorList>
    </citation>
    <scope>NUCLEOTIDE SEQUENCE [LARGE SCALE GENOMIC DNA]</scope>
    <source>
        <strain evidence="6 7">TH057</strain>
    </source>
</reference>
<proteinExistence type="inferred from homology"/>
<organism evidence="6 7">
    <name type="scientific">Sandarakinorhabdus cyanobacteriorum</name>
    <dbReference type="NCBI Taxonomy" id="1981098"/>
    <lineage>
        <taxon>Bacteria</taxon>
        <taxon>Pseudomonadati</taxon>
        <taxon>Pseudomonadota</taxon>
        <taxon>Alphaproteobacteria</taxon>
        <taxon>Sphingomonadales</taxon>
        <taxon>Sphingosinicellaceae</taxon>
        <taxon>Sandarakinorhabdus</taxon>
    </lineage>
</organism>
<comment type="cofactor">
    <cofactor evidence="2">
        <name>Fe cation</name>
        <dbReference type="ChEBI" id="CHEBI:24875"/>
    </cofactor>
    <text evidence="2">Binds 1 Fe cation per subunit.</text>
</comment>
<name>A0A255Y8E5_9SPHN</name>
<dbReference type="PANTHER" id="PTHR43212">
    <property type="entry name" value="QUERCETIN 2,3-DIOXYGENASE"/>
    <property type="match status" value="1"/>
</dbReference>
<feature type="domain" description="Quercetin 2,3-dioxygenase C-terminal cupin" evidence="5">
    <location>
        <begin position="149"/>
        <end position="233"/>
    </location>
</feature>
<dbReference type="PIRSF" id="PIRSF006232">
    <property type="entry name" value="Pirin"/>
    <property type="match status" value="1"/>
</dbReference>
<feature type="binding site" evidence="2">
    <location>
        <position position="105"/>
    </location>
    <ligand>
        <name>Fe cation</name>
        <dbReference type="ChEBI" id="CHEBI:24875"/>
    </ligand>
</feature>
<dbReference type="CDD" id="cd20311">
    <property type="entry name" value="cupin_Yhhw_C"/>
    <property type="match status" value="1"/>
</dbReference>